<evidence type="ECO:0000313" key="2">
    <source>
        <dbReference type="Proteomes" id="UP001148629"/>
    </source>
</evidence>
<dbReference type="Proteomes" id="UP001148629">
    <property type="component" value="Unassembled WGS sequence"/>
</dbReference>
<protein>
    <submittedName>
        <fullName evidence="1">Uncharacterized protein</fullName>
    </submittedName>
</protein>
<name>A0ACC1SHP4_9HYPO</name>
<gene>
    <name evidence="1" type="ORF">NM208_g5272</name>
</gene>
<sequence length="147" mass="15629">MLVTSVFSVLAFQLAAAASIPRIDSANTSGATDAATLFKRYPLTCDSDRYTAIAEDAARAIDYLRSIGSRACVVPEGNGKEIEFKRFGSAIIRGHNKYAVNKGSNDVARGAGLIMDKCTRFDGVNNRVTGLNAAWGNGCLVVIIEGH</sequence>
<evidence type="ECO:0000313" key="1">
    <source>
        <dbReference type="EMBL" id="KAJ3539960.1"/>
    </source>
</evidence>
<dbReference type="EMBL" id="JANRMS010000432">
    <property type="protein sequence ID" value="KAJ3539960.1"/>
    <property type="molecule type" value="Genomic_DNA"/>
</dbReference>
<proteinExistence type="predicted"/>
<comment type="caution">
    <text evidence="1">The sequence shown here is derived from an EMBL/GenBank/DDBJ whole genome shotgun (WGS) entry which is preliminary data.</text>
</comment>
<reference evidence="1" key="1">
    <citation type="submission" date="2022-08" db="EMBL/GenBank/DDBJ databases">
        <title>Genome Sequence of Fusarium decemcellulare.</title>
        <authorList>
            <person name="Buettner E."/>
        </authorList>
    </citation>
    <scope>NUCLEOTIDE SEQUENCE</scope>
    <source>
        <strain evidence="1">Babe19</strain>
    </source>
</reference>
<accession>A0ACC1SHP4</accession>
<keyword evidence="2" id="KW-1185">Reference proteome</keyword>
<organism evidence="1 2">
    <name type="scientific">Fusarium decemcellulare</name>
    <dbReference type="NCBI Taxonomy" id="57161"/>
    <lineage>
        <taxon>Eukaryota</taxon>
        <taxon>Fungi</taxon>
        <taxon>Dikarya</taxon>
        <taxon>Ascomycota</taxon>
        <taxon>Pezizomycotina</taxon>
        <taxon>Sordariomycetes</taxon>
        <taxon>Hypocreomycetidae</taxon>
        <taxon>Hypocreales</taxon>
        <taxon>Nectriaceae</taxon>
        <taxon>Fusarium</taxon>
        <taxon>Fusarium decemcellulare species complex</taxon>
    </lineage>
</organism>